<dbReference type="EMBL" id="JAAGWD010000005">
    <property type="protein sequence ID" value="NEM98468.1"/>
    <property type="molecule type" value="Genomic_DNA"/>
</dbReference>
<keyword evidence="1" id="KW-0472">Membrane</keyword>
<name>A0A6B3LXC7_9BACT</name>
<keyword evidence="1" id="KW-0812">Transmembrane</keyword>
<feature type="transmembrane region" description="Helical" evidence="1">
    <location>
        <begin position="12"/>
        <end position="37"/>
    </location>
</feature>
<keyword evidence="3" id="KW-1185">Reference proteome</keyword>
<feature type="transmembrane region" description="Helical" evidence="1">
    <location>
        <begin position="57"/>
        <end position="75"/>
    </location>
</feature>
<proteinExistence type="predicted"/>
<dbReference type="Proteomes" id="UP000474777">
    <property type="component" value="Unassembled WGS sequence"/>
</dbReference>
<comment type="caution">
    <text evidence="2">The sequence shown here is derived from an EMBL/GenBank/DDBJ whole genome shotgun (WGS) entry which is preliminary data.</text>
</comment>
<organism evidence="2 3">
    <name type="scientific">Pontibacter burrus</name>
    <dbReference type="NCBI Taxonomy" id="2704466"/>
    <lineage>
        <taxon>Bacteria</taxon>
        <taxon>Pseudomonadati</taxon>
        <taxon>Bacteroidota</taxon>
        <taxon>Cytophagia</taxon>
        <taxon>Cytophagales</taxon>
        <taxon>Hymenobacteraceae</taxon>
        <taxon>Pontibacter</taxon>
    </lineage>
</organism>
<gene>
    <name evidence="2" type="ORF">GXP69_12255</name>
</gene>
<dbReference type="AlphaFoldDB" id="A0A6B3LXC7"/>
<evidence type="ECO:0000313" key="2">
    <source>
        <dbReference type="EMBL" id="NEM98468.1"/>
    </source>
</evidence>
<sequence length="125" mass="14170">MKTLLKLEDLAKLVFAYVGTLYLGFEWWLFFALLLAPDLGMLGYLVNPKVGAWLYNLFHHQGVAIIVGILGLYMGQEHLQFAGLLLFGHSAMDRALGYGLKYNDHFKHTHLGWIGPETKRGYVKS</sequence>
<reference evidence="2 3" key="1">
    <citation type="submission" date="2020-02" db="EMBL/GenBank/DDBJ databases">
        <authorList>
            <person name="Kim M.K."/>
        </authorList>
    </citation>
    <scope>NUCLEOTIDE SEQUENCE [LARGE SCALE GENOMIC DNA]</scope>
    <source>
        <strain evidence="2 3">BT327</strain>
    </source>
</reference>
<protein>
    <submittedName>
        <fullName evidence="2">DUF4260 domain-containing protein</fullName>
    </submittedName>
</protein>
<dbReference type="Pfam" id="PF14079">
    <property type="entry name" value="DUF4260"/>
    <property type="match status" value="1"/>
</dbReference>
<accession>A0A6B3LXC7</accession>
<dbReference type="RefSeq" id="WP_163915363.1">
    <property type="nucleotide sequence ID" value="NZ_JAAGWD010000005.1"/>
</dbReference>
<keyword evidence="1" id="KW-1133">Transmembrane helix</keyword>
<evidence type="ECO:0000313" key="3">
    <source>
        <dbReference type="Proteomes" id="UP000474777"/>
    </source>
</evidence>
<evidence type="ECO:0000256" key="1">
    <source>
        <dbReference type="SAM" id="Phobius"/>
    </source>
</evidence>
<dbReference type="InterPro" id="IPR025356">
    <property type="entry name" value="DUF4260"/>
</dbReference>